<sequence length="194" mass="21367">MNAGRAADATFTAYSSRLQLLVVTAGVLPLVVIGAVSLPLLPGAPLAARLIGLVILAPLLTWLAINVRLVFFRKPIIEVDGEGLLWRRWSRKRIGWDAVQRWQAKRHMGIAFVTLWLHQPSEYRSTTIHRLLAPANKWLGMGDVTLNAGGTNRSFEELAAAIGRYAPPPELPEDPRLARRLLAAREKRGRAAGS</sequence>
<name>A0ABR7RN87_9PROT</name>
<keyword evidence="1" id="KW-0812">Transmembrane</keyword>
<protein>
    <recommendedName>
        <fullName evidence="4">PH domain-containing protein</fullName>
    </recommendedName>
</protein>
<reference evidence="2 3" key="1">
    <citation type="journal article" date="2013" name="Int. J. Syst. Evol. Microbiol.">
        <title>Roseomonas aerophila sp. nov., isolated from air.</title>
        <authorList>
            <person name="Kim S.J."/>
            <person name="Weon H.Y."/>
            <person name="Ahn J.H."/>
            <person name="Hong S.B."/>
            <person name="Seok S.J."/>
            <person name="Whang K.S."/>
            <person name="Kwon S.W."/>
        </authorList>
    </citation>
    <scope>NUCLEOTIDE SEQUENCE [LARGE SCALE GENOMIC DNA]</scope>
    <source>
        <strain evidence="2 3">NBRC 108923</strain>
    </source>
</reference>
<evidence type="ECO:0000313" key="3">
    <source>
        <dbReference type="Proteomes" id="UP000626026"/>
    </source>
</evidence>
<accession>A0ABR7RN87</accession>
<keyword evidence="3" id="KW-1185">Reference proteome</keyword>
<evidence type="ECO:0000256" key="1">
    <source>
        <dbReference type="SAM" id="Phobius"/>
    </source>
</evidence>
<dbReference type="RefSeq" id="WP_187785052.1">
    <property type="nucleotide sequence ID" value="NZ_JACTVA010000023.1"/>
</dbReference>
<evidence type="ECO:0000313" key="2">
    <source>
        <dbReference type="EMBL" id="MBC9207888.1"/>
    </source>
</evidence>
<dbReference type="EMBL" id="JACTVA010000023">
    <property type="protein sequence ID" value="MBC9207888.1"/>
    <property type="molecule type" value="Genomic_DNA"/>
</dbReference>
<feature type="transmembrane region" description="Helical" evidence="1">
    <location>
        <begin position="20"/>
        <end position="40"/>
    </location>
</feature>
<organism evidence="2 3">
    <name type="scientific">Teichococcus aerophilus</name>
    <dbReference type="NCBI Taxonomy" id="1224513"/>
    <lineage>
        <taxon>Bacteria</taxon>
        <taxon>Pseudomonadati</taxon>
        <taxon>Pseudomonadota</taxon>
        <taxon>Alphaproteobacteria</taxon>
        <taxon>Acetobacterales</taxon>
        <taxon>Roseomonadaceae</taxon>
        <taxon>Roseomonas</taxon>
    </lineage>
</organism>
<keyword evidence="1" id="KW-0472">Membrane</keyword>
<dbReference type="Proteomes" id="UP000626026">
    <property type="component" value="Unassembled WGS sequence"/>
</dbReference>
<keyword evidence="1" id="KW-1133">Transmembrane helix</keyword>
<gene>
    <name evidence="2" type="ORF">IBL26_13670</name>
</gene>
<comment type="caution">
    <text evidence="2">The sequence shown here is derived from an EMBL/GenBank/DDBJ whole genome shotgun (WGS) entry which is preliminary data.</text>
</comment>
<feature type="transmembrane region" description="Helical" evidence="1">
    <location>
        <begin position="46"/>
        <end position="65"/>
    </location>
</feature>
<proteinExistence type="predicted"/>
<evidence type="ECO:0008006" key="4">
    <source>
        <dbReference type="Google" id="ProtNLM"/>
    </source>
</evidence>